<evidence type="ECO:0000256" key="2">
    <source>
        <dbReference type="ARBA" id="ARBA00023125"/>
    </source>
</evidence>
<evidence type="ECO:0000313" key="5">
    <source>
        <dbReference type="EMBL" id="KEQ30847.1"/>
    </source>
</evidence>
<keyword evidence="6" id="KW-1185">Reference proteome</keyword>
<feature type="domain" description="HTH araC/xylS-type" evidence="4">
    <location>
        <begin position="193"/>
        <end position="303"/>
    </location>
</feature>
<dbReference type="eggNOG" id="COG2207">
    <property type="taxonomic scope" value="Bacteria"/>
</dbReference>
<evidence type="ECO:0000256" key="3">
    <source>
        <dbReference type="ARBA" id="ARBA00023163"/>
    </source>
</evidence>
<comment type="caution">
    <text evidence="5">The sequence shown here is derived from an EMBL/GenBank/DDBJ whole genome shotgun (WGS) entry which is preliminary data.</text>
</comment>
<dbReference type="Gene3D" id="1.10.10.60">
    <property type="entry name" value="Homeodomain-like"/>
    <property type="match status" value="1"/>
</dbReference>
<keyword evidence="1" id="KW-0805">Transcription regulation</keyword>
<dbReference type="EMBL" id="JNFF01000026">
    <property type="protein sequence ID" value="KEQ30847.1"/>
    <property type="molecule type" value="Genomic_DNA"/>
</dbReference>
<dbReference type="Proteomes" id="UP000028007">
    <property type="component" value="Unassembled WGS sequence"/>
</dbReference>
<proteinExistence type="predicted"/>
<organism evidence="5 6">
    <name type="scientific">Pedobacter antarcticus 4BY</name>
    <dbReference type="NCBI Taxonomy" id="1358423"/>
    <lineage>
        <taxon>Bacteria</taxon>
        <taxon>Pseudomonadati</taxon>
        <taxon>Bacteroidota</taxon>
        <taxon>Sphingobacteriia</taxon>
        <taxon>Sphingobacteriales</taxon>
        <taxon>Sphingobacteriaceae</taxon>
        <taxon>Pedobacter</taxon>
    </lineage>
</organism>
<reference evidence="5 6" key="1">
    <citation type="journal article" date="1992" name="Int. J. Syst. Bacteriol.">
        <title>Sphingobacterium antarcticus sp. nov. a Psychrotrophic Bacterium from the Soils of Schirmacher Oasis, Antarctica.</title>
        <authorList>
            <person name="Shivaji S."/>
            <person name="Ray M.K."/>
            <person name="Rao N.S."/>
            <person name="Saiserr L."/>
            <person name="Jagannadham M.V."/>
            <person name="Kumar G.S."/>
            <person name="Reddy G."/>
            <person name="Bhargava P.M."/>
        </authorList>
    </citation>
    <scope>NUCLEOTIDE SEQUENCE [LARGE SCALE GENOMIC DNA]</scope>
    <source>
        <strain evidence="5 6">4BY</strain>
    </source>
</reference>
<dbReference type="PROSITE" id="PS01124">
    <property type="entry name" value="HTH_ARAC_FAMILY_2"/>
    <property type="match status" value="1"/>
</dbReference>
<dbReference type="PANTHER" id="PTHR43280:SF32">
    <property type="entry name" value="TRANSCRIPTIONAL REGULATORY PROTEIN"/>
    <property type="match status" value="1"/>
</dbReference>
<evidence type="ECO:0000259" key="4">
    <source>
        <dbReference type="PROSITE" id="PS01124"/>
    </source>
</evidence>
<dbReference type="Pfam" id="PF12833">
    <property type="entry name" value="HTH_18"/>
    <property type="match status" value="1"/>
</dbReference>
<protein>
    <recommendedName>
        <fullName evidence="4">HTH araC/xylS-type domain-containing protein</fullName>
    </recommendedName>
</protein>
<evidence type="ECO:0000313" key="6">
    <source>
        <dbReference type="Proteomes" id="UP000028007"/>
    </source>
</evidence>
<accession>A0A081PJH4</accession>
<gene>
    <name evidence="5" type="ORF">N180_15960</name>
</gene>
<dbReference type="SUPFAM" id="SSF46689">
    <property type="entry name" value="Homeodomain-like"/>
    <property type="match status" value="1"/>
</dbReference>
<dbReference type="SMART" id="SM00342">
    <property type="entry name" value="HTH_ARAC"/>
    <property type="match status" value="1"/>
</dbReference>
<keyword evidence="2" id="KW-0238">DNA-binding</keyword>
<name>A0A081PJH4_9SPHI</name>
<evidence type="ECO:0000256" key="1">
    <source>
        <dbReference type="ARBA" id="ARBA00023015"/>
    </source>
</evidence>
<dbReference type="OrthoDB" id="629929at2"/>
<keyword evidence="3" id="KW-0804">Transcription</keyword>
<dbReference type="AlphaFoldDB" id="A0A081PJH4"/>
<dbReference type="GO" id="GO:0003700">
    <property type="term" value="F:DNA-binding transcription factor activity"/>
    <property type="evidence" value="ECO:0007669"/>
    <property type="project" value="InterPro"/>
</dbReference>
<dbReference type="PANTHER" id="PTHR43280">
    <property type="entry name" value="ARAC-FAMILY TRANSCRIPTIONAL REGULATOR"/>
    <property type="match status" value="1"/>
</dbReference>
<dbReference type="GO" id="GO:0043565">
    <property type="term" value="F:sequence-specific DNA binding"/>
    <property type="evidence" value="ECO:0007669"/>
    <property type="project" value="InterPro"/>
</dbReference>
<sequence length="317" mass="36786">MKKSMSLLEFYEMLAHNRPDVVIPNAIDDVHTGHFNVFKRFGFCSLNPSPYNRREFYKISLVIGKGVLYYPNQKIEVNGSALLFTNTTIPYSWETTSEFQSGYFCLFTESFMRQRNEPLREGLLSRIQENPVYPLNSIQVADISRVFEKMIAEMDSDYAYKYDLMRNYVNLLVHEAMKMTRLDTQSKITNASTRIATLFFELLERQFPIHSTDHVLQLRTANDFAAKLSIHVNHLNHAVKEVTGKTTSEHISGRIATEAIALLQHTEWNISEIGYCLGFEYPANFNQFFKRQTMAVPRSFRDKNAQPPRHLDLWSGN</sequence>
<dbReference type="InterPro" id="IPR009057">
    <property type="entry name" value="Homeodomain-like_sf"/>
</dbReference>
<dbReference type="InterPro" id="IPR018060">
    <property type="entry name" value="HTH_AraC"/>
</dbReference>
<dbReference type="RefSeq" id="WP_088775962.1">
    <property type="nucleotide sequence ID" value="NZ_JNFF01000026.1"/>
</dbReference>